<dbReference type="GO" id="GO:0000073">
    <property type="term" value="P:initial mitotic spindle pole body separation"/>
    <property type="evidence" value="ECO:0007669"/>
    <property type="project" value="TreeGrafter"/>
</dbReference>
<gene>
    <name evidence="20" type="ORF">Malapachy_3614</name>
</gene>
<feature type="repeat" description="WD" evidence="15">
    <location>
        <begin position="199"/>
        <end position="240"/>
    </location>
</feature>
<feature type="repeat" description="WD" evidence="15">
    <location>
        <begin position="268"/>
        <end position="290"/>
    </location>
</feature>
<keyword evidence="11 16" id="KW-0505">Motor protein</keyword>
<evidence type="ECO:0000256" key="15">
    <source>
        <dbReference type="PROSITE-ProRule" id="PRU00221"/>
    </source>
</evidence>
<protein>
    <submittedName>
        <fullName evidence="20">Kinesin-like protein</fullName>
    </submittedName>
</protein>
<evidence type="ECO:0000256" key="13">
    <source>
        <dbReference type="ARBA" id="ARBA00023306"/>
    </source>
</evidence>
<feature type="binding site" evidence="16">
    <location>
        <begin position="484"/>
        <end position="491"/>
    </location>
    <ligand>
        <name>ATP</name>
        <dbReference type="ChEBI" id="CHEBI:30616"/>
    </ligand>
</feature>
<evidence type="ECO:0000256" key="16">
    <source>
        <dbReference type="PROSITE-ProRule" id="PRU00283"/>
    </source>
</evidence>
<dbReference type="PRINTS" id="PR00380">
    <property type="entry name" value="KINESINHEAVY"/>
</dbReference>
<dbReference type="InterPro" id="IPR036961">
    <property type="entry name" value="Kinesin_motor_dom_sf"/>
</dbReference>
<dbReference type="GO" id="GO:0007018">
    <property type="term" value="P:microtubule-based movement"/>
    <property type="evidence" value="ECO:0007669"/>
    <property type="project" value="InterPro"/>
</dbReference>
<dbReference type="InterPro" id="IPR001752">
    <property type="entry name" value="Kinesin_motor_dom"/>
</dbReference>
<dbReference type="PANTHER" id="PTHR47970:SF12">
    <property type="entry name" value="KINESIN FAMILY MEMBER 11"/>
    <property type="match status" value="1"/>
</dbReference>
<dbReference type="SUPFAM" id="SSF50978">
    <property type="entry name" value="WD40 repeat-like"/>
    <property type="match status" value="1"/>
</dbReference>
<keyword evidence="13" id="KW-0131">Cell cycle</keyword>
<dbReference type="PANTHER" id="PTHR47970">
    <property type="entry name" value="KINESIN-LIKE PROTEIN KIF11"/>
    <property type="match status" value="1"/>
</dbReference>
<evidence type="ECO:0000256" key="8">
    <source>
        <dbReference type="ARBA" id="ARBA00022776"/>
    </source>
</evidence>
<sequence length="1289" mass="141721">MASSQQGGPSTSATTMEVDEGPQYTWLYGLYGHASSVTAVSFSYDGSMVATCGSDHLVQIWETRTGRVLHTLRGHTDGVNDLCWTRDSRYVASASDDRSVRLWDAHEGTLFRTFQGHTSYVMCLACHPLSTMLVSGGFDETIRLWDLQRGTCHRTIAAHSEAVTDVDFCGDGTMIATCSNDGLIRIWDTNAGICLRTLQHDDKAPVASVQFSPSSLQLLVSSLDSAVRLWDIANARVLKTYTSHVNKQYASTAIFVYQRVGDQLQVWVACGSEDRKIYLWDVQTKQVVATIPGHRDTVISLSAHPTLPLLASASLAQDASAKGRSASRLDARPQGSRARRRRPMASVRRTQVGVRAPGRTVSAGAPPSTMSRPAPQGRSVSASHMADERKRGVEASMRVLVRVRGTAPREESVFETEGTQGTCLTVVSETPATSTSRAVPRSKTYSFDRVFSAEADQNMVYTDAMSVMLNDVLLGYNCTVFAYGQTGTGKTHTMEGDLSSYMETFAPEAGVIPRTLYRLFHVLDVRGDDFAVKMSLVELYNEELRDLLRDEASSSSHSQLRMFDDTRGRGVVLQGLEEVPLVSAEHGLRLLQQGSMRRHTASTRCNDVSSRSHCVVTFTVQVKETGLHGEELMRTGKMNLVDLAGSESIGRSGAENKRAREAGHINQSLLTLGRVINALVDGSAHIPYRESRLTRMLQDSLGGRAKTCIIATVSDDRANLEETLSTLDYASRAKSIKNRPEANQRVTRAALLREYVQEIDQLRSDLAATRTKQGIYISEENWARMEKEKAALHRHIDEQKRAADVAASQLASLQEQLEQNTRVLAKRDADAAQMEAAHATRLQDLEQALSHAAHLSEQLQEETKLHHAHAASEKQLNHVAHELRQLAEQATADVHGLFAKLERRTNADQHTHQALAHFSQQLREARQRVDASAKTDIPRALTRMMQTWGEEQGALEQALQERLLSLTPSLDAAMLTDVRTSLHSMITSHMQSLHEQHSASLHALVQAAETQAADLTSLENAYEAATQAWSQHLRAMEQGYESMACRQRRNAETWASTQATQKEAWHAYEAAMAAQAEAVQRALSTFVDTHAQQSRTLASKLHDEASTEAWHASMAYADDVHTQLLSQARTAMATPYQAWDDAWHAVHASAASSHRALASHHDVLETTVPSTSKHMHHALDEALAPVQAQYDTAYNAAEAASHMAEHVQQALAAMDVTSAAADVVSDATHAHQRMQAAASSMAELERAFVPLAAPALASTGETPQRRPPARLPTWGTVPPNRQEALSWEQ</sequence>
<dbReference type="GO" id="GO:0051301">
    <property type="term" value="P:cell division"/>
    <property type="evidence" value="ECO:0007669"/>
    <property type="project" value="UniProtKB-KW"/>
</dbReference>
<feature type="repeat" description="WD" evidence="15">
    <location>
        <begin position="30"/>
        <end position="71"/>
    </location>
</feature>
<dbReference type="FunFam" id="3.40.850.10:FF:000051">
    <property type="entry name" value="Kinesin-like protein bimC"/>
    <property type="match status" value="1"/>
</dbReference>
<comment type="caution">
    <text evidence="20">The sequence shown here is derived from an EMBL/GenBank/DDBJ whole genome shotgun (WGS) entry which is preliminary data.</text>
</comment>
<dbReference type="GO" id="GO:0005524">
    <property type="term" value="F:ATP binding"/>
    <property type="evidence" value="ECO:0007669"/>
    <property type="project" value="UniProtKB-UniRule"/>
</dbReference>
<keyword evidence="7 16" id="KW-0547">Nucleotide-binding</keyword>
<keyword evidence="3 15" id="KW-0853">WD repeat</keyword>
<dbReference type="InterPro" id="IPR047149">
    <property type="entry name" value="KIF11-like"/>
</dbReference>
<evidence type="ECO:0000313" key="20">
    <source>
        <dbReference type="EMBL" id="KOS16338.1"/>
    </source>
</evidence>
<keyword evidence="2" id="KW-0963">Cytoplasm</keyword>
<evidence type="ECO:0000256" key="9">
    <source>
        <dbReference type="ARBA" id="ARBA00022840"/>
    </source>
</evidence>
<dbReference type="InterPro" id="IPR001680">
    <property type="entry name" value="WD40_rpt"/>
</dbReference>
<keyword evidence="5" id="KW-0493">Microtubule</keyword>
<evidence type="ECO:0000256" key="10">
    <source>
        <dbReference type="ARBA" id="ARBA00023054"/>
    </source>
</evidence>
<feature type="repeat" description="WD" evidence="15">
    <location>
        <begin position="156"/>
        <end position="197"/>
    </location>
</feature>
<dbReference type="CDD" id="cd00200">
    <property type="entry name" value="WD40"/>
    <property type="match status" value="1"/>
</dbReference>
<dbReference type="PROSITE" id="PS00411">
    <property type="entry name" value="KINESIN_MOTOR_1"/>
    <property type="match status" value="1"/>
</dbReference>
<keyword evidence="4" id="KW-0132">Cell division</keyword>
<dbReference type="InterPro" id="IPR027417">
    <property type="entry name" value="P-loop_NTPase"/>
</dbReference>
<dbReference type="InterPro" id="IPR019821">
    <property type="entry name" value="Kinesin_motor_CS"/>
</dbReference>
<feature type="region of interest" description="Disordered" evidence="18">
    <location>
        <begin position="1257"/>
        <end position="1289"/>
    </location>
</feature>
<keyword evidence="8" id="KW-0498">Mitosis</keyword>
<dbReference type="InterPro" id="IPR019775">
    <property type="entry name" value="WD40_repeat_CS"/>
</dbReference>
<proteinExistence type="inferred from homology"/>
<dbReference type="Gene3D" id="3.40.850.10">
    <property type="entry name" value="Kinesin motor domain"/>
    <property type="match status" value="1"/>
</dbReference>
<feature type="repeat" description="WD" evidence="15">
    <location>
        <begin position="72"/>
        <end position="113"/>
    </location>
</feature>
<dbReference type="OrthoDB" id="3176171at2759"/>
<dbReference type="VEuPathDB" id="FungiDB:Malapachy_3614"/>
<dbReference type="PROSITE" id="PS00678">
    <property type="entry name" value="WD_REPEATS_1"/>
    <property type="match status" value="2"/>
</dbReference>
<dbReference type="GO" id="GO:0008017">
    <property type="term" value="F:microtubule binding"/>
    <property type="evidence" value="ECO:0007669"/>
    <property type="project" value="InterPro"/>
</dbReference>
<dbReference type="Proteomes" id="UP000037751">
    <property type="component" value="Unassembled WGS sequence"/>
</dbReference>
<dbReference type="Pfam" id="PF00225">
    <property type="entry name" value="Kinesin"/>
    <property type="match status" value="1"/>
</dbReference>
<evidence type="ECO:0000256" key="5">
    <source>
        <dbReference type="ARBA" id="ARBA00022701"/>
    </source>
</evidence>
<dbReference type="CDD" id="cd01364">
    <property type="entry name" value="KISc_BimC_Eg5"/>
    <property type="match status" value="1"/>
</dbReference>
<organism evidence="20 21">
    <name type="scientific">Malassezia pachydermatis</name>
    <dbReference type="NCBI Taxonomy" id="77020"/>
    <lineage>
        <taxon>Eukaryota</taxon>
        <taxon>Fungi</taxon>
        <taxon>Dikarya</taxon>
        <taxon>Basidiomycota</taxon>
        <taxon>Ustilaginomycotina</taxon>
        <taxon>Malasseziomycetes</taxon>
        <taxon>Malasseziales</taxon>
        <taxon>Malasseziaceae</taxon>
        <taxon>Malassezia</taxon>
    </lineage>
</organism>
<dbReference type="GO" id="GO:0005876">
    <property type="term" value="C:spindle microtubule"/>
    <property type="evidence" value="ECO:0007669"/>
    <property type="project" value="TreeGrafter"/>
</dbReference>
<evidence type="ECO:0000256" key="6">
    <source>
        <dbReference type="ARBA" id="ARBA00022737"/>
    </source>
</evidence>
<evidence type="ECO:0000256" key="7">
    <source>
        <dbReference type="ARBA" id="ARBA00022741"/>
    </source>
</evidence>
<evidence type="ECO:0000256" key="14">
    <source>
        <dbReference type="ARBA" id="ARBA00034704"/>
    </source>
</evidence>
<feature type="coiled-coil region" evidence="17">
    <location>
        <begin position="842"/>
        <end position="889"/>
    </location>
</feature>
<accession>A0A0M8MQK2</accession>
<keyword evidence="9 16" id="KW-0067">ATP-binding</keyword>
<dbReference type="EMBL" id="LGAV01000001">
    <property type="protein sequence ID" value="KOS16338.1"/>
    <property type="molecule type" value="Genomic_DNA"/>
</dbReference>
<comment type="similarity">
    <text evidence="14">Belongs to the TRAFAC class myosin-kinesin ATPase superfamily. Kinesin family. KIN-5/BimC subfamily.</text>
</comment>
<evidence type="ECO:0000256" key="3">
    <source>
        <dbReference type="ARBA" id="ARBA00022574"/>
    </source>
</evidence>
<dbReference type="InterPro" id="IPR015943">
    <property type="entry name" value="WD40/YVTN_repeat-like_dom_sf"/>
</dbReference>
<dbReference type="PROSITE" id="PS50294">
    <property type="entry name" value="WD_REPEATS_REGION"/>
    <property type="match status" value="5"/>
</dbReference>
<evidence type="ECO:0000313" key="21">
    <source>
        <dbReference type="Proteomes" id="UP000037751"/>
    </source>
</evidence>
<dbReference type="GO" id="GO:0035097">
    <property type="term" value="C:histone methyltransferase complex"/>
    <property type="evidence" value="ECO:0007669"/>
    <property type="project" value="UniProtKB-ARBA"/>
</dbReference>
<dbReference type="Gene3D" id="2.130.10.10">
    <property type="entry name" value="YVTN repeat-like/Quinoprotein amine dehydrogenase"/>
    <property type="match status" value="1"/>
</dbReference>
<dbReference type="RefSeq" id="XP_017993970.1">
    <property type="nucleotide sequence ID" value="XM_018138079.1"/>
</dbReference>
<dbReference type="PROSITE" id="PS50082">
    <property type="entry name" value="WD_REPEATS_2"/>
    <property type="match status" value="6"/>
</dbReference>
<dbReference type="InterPro" id="IPR020472">
    <property type="entry name" value="WD40_PAC1"/>
</dbReference>
<feature type="region of interest" description="Disordered" evidence="18">
    <location>
        <begin position="321"/>
        <end position="391"/>
    </location>
</feature>
<dbReference type="SMART" id="SM00129">
    <property type="entry name" value="KISc"/>
    <property type="match status" value="1"/>
</dbReference>
<dbReference type="SMART" id="SM00320">
    <property type="entry name" value="WD40"/>
    <property type="match status" value="7"/>
</dbReference>
<feature type="domain" description="Kinesin motor" evidence="19">
    <location>
        <begin position="396"/>
        <end position="736"/>
    </location>
</feature>
<keyword evidence="12" id="KW-0206">Cytoskeleton</keyword>
<evidence type="ECO:0000256" key="1">
    <source>
        <dbReference type="ARBA" id="ARBA00004245"/>
    </source>
</evidence>
<keyword evidence="10 17" id="KW-0175">Coiled coil</keyword>
<dbReference type="FunFam" id="2.130.10.10:FF:000228">
    <property type="entry name" value="COMPASS-like H3K4 histone methylase component WDR5A"/>
    <property type="match status" value="1"/>
</dbReference>
<evidence type="ECO:0000256" key="4">
    <source>
        <dbReference type="ARBA" id="ARBA00022618"/>
    </source>
</evidence>
<evidence type="ECO:0000256" key="18">
    <source>
        <dbReference type="SAM" id="MobiDB-lite"/>
    </source>
</evidence>
<dbReference type="GO" id="GO:0072686">
    <property type="term" value="C:mitotic spindle"/>
    <property type="evidence" value="ECO:0007669"/>
    <property type="project" value="TreeGrafter"/>
</dbReference>
<dbReference type="Pfam" id="PF25175">
    <property type="entry name" value="Beta-prop_WDR5"/>
    <property type="match status" value="1"/>
</dbReference>
<dbReference type="InterPro" id="IPR059122">
    <property type="entry name" value="Beta-prop_WDR5-like"/>
</dbReference>
<name>A0A0M8MQK2_9BASI</name>
<keyword evidence="6" id="KW-0677">Repeat</keyword>
<evidence type="ECO:0000256" key="17">
    <source>
        <dbReference type="SAM" id="Coils"/>
    </source>
</evidence>
<evidence type="ECO:0000256" key="11">
    <source>
        <dbReference type="ARBA" id="ARBA00023175"/>
    </source>
</evidence>
<keyword evidence="21" id="KW-1185">Reference proteome</keyword>
<dbReference type="PRINTS" id="PR00320">
    <property type="entry name" value="GPROTEINBRPT"/>
</dbReference>
<feature type="repeat" description="WD" evidence="15">
    <location>
        <begin position="114"/>
        <end position="155"/>
    </location>
</feature>
<dbReference type="InterPro" id="IPR036322">
    <property type="entry name" value="WD40_repeat_dom_sf"/>
</dbReference>
<dbReference type="PROSITE" id="PS50067">
    <property type="entry name" value="KINESIN_MOTOR_2"/>
    <property type="match status" value="1"/>
</dbReference>
<evidence type="ECO:0000259" key="19">
    <source>
        <dbReference type="PROSITE" id="PS50067"/>
    </source>
</evidence>
<evidence type="ECO:0000256" key="12">
    <source>
        <dbReference type="ARBA" id="ARBA00023212"/>
    </source>
</evidence>
<dbReference type="SUPFAM" id="SSF52540">
    <property type="entry name" value="P-loop containing nucleoside triphosphate hydrolases"/>
    <property type="match status" value="1"/>
</dbReference>
<reference evidence="20 21" key="1">
    <citation type="submission" date="2015-07" db="EMBL/GenBank/DDBJ databases">
        <title>Draft Genome Sequence of Malassezia furfur CBS1878 and Malassezia pachydermatis CBS1879.</title>
        <authorList>
            <person name="Triana S."/>
            <person name="Ohm R."/>
            <person name="Gonzalez A."/>
            <person name="DeCock H."/>
            <person name="Restrepo S."/>
            <person name="Celis A."/>
        </authorList>
    </citation>
    <scope>NUCLEOTIDE SEQUENCE [LARGE SCALE GENOMIC DNA]</scope>
    <source>
        <strain evidence="20 21">CBS 1879</strain>
    </source>
</reference>
<evidence type="ECO:0000256" key="2">
    <source>
        <dbReference type="ARBA" id="ARBA00022490"/>
    </source>
</evidence>
<comment type="subcellular location">
    <subcellularLocation>
        <location evidence="1">Cytoplasm</location>
        <location evidence="1">Cytoskeleton</location>
    </subcellularLocation>
</comment>
<dbReference type="InterPro" id="IPR047241">
    <property type="entry name" value="KIF11-like_kin_motor_dom"/>
</dbReference>
<dbReference type="GeneID" id="28729955"/>
<dbReference type="GO" id="GO:0008574">
    <property type="term" value="F:plus-end-directed microtubule motor activity"/>
    <property type="evidence" value="ECO:0007669"/>
    <property type="project" value="TreeGrafter"/>
</dbReference>
<dbReference type="STRING" id="77020.A0A0M8MQK2"/>